<dbReference type="AlphaFoldDB" id="A0A174G8M4"/>
<evidence type="ECO:0000256" key="1">
    <source>
        <dbReference type="SAM" id="Phobius"/>
    </source>
</evidence>
<dbReference type="EMBL" id="CYZV01000001">
    <property type="protein sequence ID" value="CUN52962.1"/>
    <property type="molecule type" value="Genomic_DNA"/>
</dbReference>
<dbReference type="Gene3D" id="3.60.15.10">
    <property type="entry name" value="Ribonuclease Z/Hydroxyacylglutathione hydrolase-like"/>
    <property type="match status" value="1"/>
</dbReference>
<dbReference type="CDD" id="cd07731">
    <property type="entry name" value="ComA-like_MBL-fold"/>
    <property type="match status" value="1"/>
</dbReference>
<dbReference type="InterPro" id="IPR035681">
    <property type="entry name" value="ComA-like_MBL"/>
</dbReference>
<dbReference type="InterPro" id="IPR052159">
    <property type="entry name" value="Competence_DNA_uptake"/>
</dbReference>
<feature type="transmembrane region" description="Helical" evidence="1">
    <location>
        <begin position="12"/>
        <end position="30"/>
    </location>
</feature>
<evidence type="ECO:0000313" key="4">
    <source>
        <dbReference type="Proteomes" id="UP000095558"/>
    </source>
</evidence>
<dbReference type="RefSeq" id="WP_042399987.1">
    <property type="nucleotide sequence ID" value="NZ_CYYT01000022.1"/>
</dbReference>
<dbReference type="InterPro" id="IPR001279">
    <property type="entry name" value="Metallo-B-lactamas"/>
</dbReference>
<dbReference type="PANTHER" id="PTHR30619">
    <property type="entry name" value="DNA INTERNALIZATION/COMPETENCE PROTEIN COMEC/REC2"/>
    <property type="match status" value="1"/>
</dbReference>
<feature type="domain" description="Metallo-beta-lactamase" evidence="2">
    <location>
        <begin position="59"/>
        <end position="245"/>
    </location>
</feature>
<evidence type="ECO:0000259" key="2">
    <source>
        <dbReference type="Pfam" id="PF00753"/>
    </source>
</evidence>
<dbReference type="Proteomes" id="UP000095558">
    <property type="component" value="Unassembled WGS sequence"/>
</dbReference>
<sequence length="290" mass="33494">MKNVVLKKVRVRLIIIILVIIFSVIGFLKIKSDSKKWVDADVTVKLPFEIDILSTGKSDFILIECEGKFIVIDTGFYENSTVINDYLNYKGIEEIEYLILTHNDKDHIGGAPTILDNFKIKNLIQADYEKDTVQYKNYIEAVKRNELTPVLLHNKIVKNINGANITIYPAIKDEYEKSNDYCIIVGIDYGKYRFLFAADAEDERMREFINENTGEYTFLKMAHHGIYNNEVGDFLESVSPKYAVITCSQFMYPDRKLVSLLEKYKIKTFYTSSGDISIKSDGENIYFIQK</sequence>
<dbReference type="GeneID" id="83012529"/>
<gene>
    <name evidence="3" type="ORF">ERS852470_00147</name>
</gene>
<evidence type="ECO:0000313" key="3">
    <source>
        <dbReference type="EMBL" id="CUN52962.1"/>
    </source>
</evidence>
<organism evidence="3 4">
    <name type="scientific">Clostridium disporicum</name>
    <dbReference type="NCBI Taxonomy" id="84024"/>
    <lineage>
        <taxon>Bacteria</taxon>
        <taxon>Bacillati</taxon>
        <taxon>Bacillota</taxon>
        <taxon>Clostridia</taxon>
        <taxon>Eubacteriales</taxon>
        <taxon>Clostridiaceae</taxon>
        <taxon>Clostridium</taxon>
    </lineage>
</organism>
<keyword evidence="1" id="KW-1133">Transmembrane helix</keyword>
<keyword evidence="1" id="KW-0812">Transmembrane</keyword>
<accession>A0A174G8M4</accession>
<proteinExistence type="predicted"/>
<keyword evidence="1" id="KW-0472">Membrane</keyword>
<dbReference type="PANTHER" id="PTHR30619:SF1">
    <property type="entry name" value="RECOMBINATION PROTEIN 2"/>
    <property type="match status" value="1"/>
</dbReference>
<reference evidence="3 4" key="1">
    <citation type="submission" date="2015-09" db="EMBL/GenBank/DDBJ databases">
        <authorList>
            <consortium name="Pathogen Informatics"/>
        </authorList>
    </citation>
    <scope>NUCLEOTIDE SEQUENCE [LARGE SCALE GENOMIC DNA]</scope>
    <source>
        <strain evidence="3 4">2789STDY5834855</strain>
    </source>
</reference>
<dbReference type="OrthoDB" id="9761531at2"/>
<dbReference type="SUPFAM" id="SSF56281">
    <property type="entry name" value="Metallo-hydrolase/oxidoreductase"/>
    <property type="match status" value="1"/>
</dbReference>
<dbReference type="Pfam" id="PF00753">
    <property type="entry name" value="Lactamase_B"/>
    <property type="match status" value="1"/>
</dbReference>
<dbReference type="InterPro" id="IPR036866">
    <property type="entry name" value="RibonucZ/Hydroxyglut_hydro"/>
</dbReference>
<name>A0A174G8M4_9CLOT</name>
<protein>
    <submittedName>
        <fullName evidence="3">Metallo-beta-lactamase superfamily exported protein</fullName>
    </submittedName>
</protein>